<evidence type="ECO:0000256" key="1">
    <source>
        <dbReference type="ARBA" id="ARBA00004141"/>
    </source>
</evidence>
<keyword evidence="2" id="KW-0328">Glycosyltransferase</keyword>
<keyword evidence="4" id="KW-0812">Transmembrane</keyword>
<evidence type="ECO:0000256" key="2">
    <source>
        <dbReference type="ARBA" id="ARBA00022676"/>
    </source>
</evidence>
<reference evidence="9" key="1">
    <citation type="submission" date="2017-10" db="EMBL/GenBank/DDBJ databases">
        <title>Rapid genome shrinkage in a self-fertile nematode reveals novel sperm competition proteins.</title>
        <authorList>
            <person name="Yin D."/>
            <person name="Schwarz E.M."/>
            <person name="Thomas C.G."/>
            <person name="Felde R.L."/>
            <person name="Korf I.F."/>
            <person name="Cutter A.D."/>
            <person name="Schartner C.M."/>
            <person name="Ralston E.J."/>
            <person name="Meyer B.J."/>
            <person name="Haag E.S."/>
        </authorList>
    </citation>
    <scope>NUCLEOTIDE SEQUENCE [LARGE SCALE GENOMIC DNA]</scope>
    <source>
        <strain evidence="9">JU1422</strain>
    </source>
</reference>
<feature type="domain" description="C-type lectin" evidence="7">
    <location>
        <begin position="73"/>
        <end position="208"/>
    </location>
</feature>
<dbReference type="InterPro" id="IPR001304">
    <property type="entry name" value="C-type_lectin-like"/>
</dbReference>
<dbReference type="OrthoDB" id="5787264at2759"/>
<dbReference type="STRING" id="1611254.A0A2G5UAE8"/>
<keyword evidence="9" id="KW-1185">Reference proteome</keyword>
<evidence type="ECO:0000313" key="8">
    <source>
        <dbReference type="EMBL" id="PIC36518.1"/>
    </source>
</evidence>
<proteinExistence type="predicted"/>
<keyword evidence="3" id="KW-0808">Transferase</keyword>
<dbReference type="CDD" id="cd00037">
    <property type="entry name" value="CLECT"/>
    <property type="match status" value="1"/>
</dbReference>
<comment type="caution">
    <text evidence="8">The sequence shown here is derived from an EMBL/GenBank/DDBJ whole genome shotgun (WGS) entry which is preliminary data.</text>
</comment>
<dbReference type="PROSITE" id="PS50041">
    <property type="entry name" value="C_TYPE_LECTIN_2"/>
    <property type="match status" value="1"/>
</dbReference>
<evidence type="ECO:0000256" key="5">
    <source>
        <dbReference type="ARBA" id="ARBA00022989"/>
    </source>
</evidence>
<dbReference type="GO" id="GO:0016020">
    <property type="term" value="C:membrane"/>
    <property type="evidence" value="ECO:0007669"/>
    <property type="project" value="UniProtKB-SubCell"/>
</dbReference>
<protein>
    <recommendedName>
        <fullName evidence="7">C-type lectin domain-containing protein</fullName>
    </recommendedName>
</protein>
<evidence type="ECO:0000259" key="7">
    <source>
        <dbReference type="PROSITE" id="PS50041"/>
    </source>
</evidence>
<dbReference type="SUPFAM" id="SSF56436">
    <property type="entry name" value="C-type lectin-like"/>
    <property type="match status" value="1"/>
</dbReference>
<keyword evidence="5" id="KW-1133">Transmembrane helix</keyword>
<evidence type="ECO:0000313" key="9">
    <source>
        <dbReference type="Proteomes" id="UP000230233"/>
    </source>
</evidence>
<dbReference type="GO" id="GO:0016757">
    <property type="term" value="F:glycosyltransferase activity"/>
    <property type="evidence" value="ECO:0007669"/>
    <property type="project" value="UniProtKB-KW"/>
</dbReference>
<keyword evidence="6" id="KW-0472">Membrane</keyword>
<evidence type="ECO:0000256" key="6">
    <source>
        <dbReference type="ARBA" id="ARBA00023136"/>
    </source>
</evidence>
<dbReference type="Pfam" id="PF13506">
    <property type="entry name" value="Glyco_transf_21"/>
    <property type="match status" value="1"/>
</dbReference>
<gene>
    <name evidence="8" type="primary">Cnig_chr_IV.g15478</name>
    <name evidence="8" type="ORF">B9Z55_015478</name>
</gene>
<organism evidence="8 9">
    <name type="scientific">Caenorhabditis nigoni</name>
    <dbReference type="NCBI Taxonomy" id="1611254"/>
    <lineage>
        <taxon>Eukaryota</taxon>
        <taxon>Metazoa</taxon>
        <taxon>Ecdysozoa</taxon>
        <taxon>Nematoda</taxon>
        <taxon>Chromadorea</taxon>
        <taxon>Rhabditida</taxon>
        <taxon>Rhabditina</taxon>
        <taxon>Rhabditomorpha</taxon>
        <taxon>Rhabditoidea</taxon>
        <taxon>Rhabditidae</taxon>
        <taxon>Peloderinae</taxon>
        <taxon>Caenorhabditis</taxon>
    </lineage>
</organism>
<dbReference type="PANTHER" id="PTHR31024:SF11">
    <property type="entry name" value="C-TYPE LECTIN-RELATED"/>
    <property type="match status" value="1"/>
</dbReference>
<sequence length="367" mass="42428">MQQTVSIATVAYNREDDLGFLAELTKIATPGYNFTNDESTVAELRSAMLQVNCYCPNGWFQMSESYANENSFKYGVCLLPVTMQATWLASKFSCRNHWNNGYLVNEYSQSLSYTISEVVRNNTAFKQPYMYFIGLSYVNGNWQWEQADGVDPILVNSTGSLMNGYIFIQVQNWTDWNPGFPTASSTATVVVNMQKSSSSISTGWQNTNKDLASIPSKMRNVIIDENSNYQDFYIFWTKIHKVKKSKRTFEYFPSTSFDMELVEKILELDKLNSRSIRNYIGTTDGQRESDELALDFLARYDRITQELQNDAIWEYLDKEYRIGWRKEIGFHPKINNMNPGYMASEFPLIMISDSTIFMTYIDLLIDF</sequence>
<name>A0A2G5UAE8_9PELO</name>
<dbReference type="InterPro" id="IPR025993">
    <property type="entry name" value="Ceramide_glucosylTrfase"/>
</dbReference>
<dbReference type="InterPro" id="IPR016186">
    <property type="entry name" value="C-type_lectin-like/link_sf"/>
</dbReference>
<dbReference type="EMBL" id="PDUG01000004">
    <property type="protein sequence ID" value="PIC36518.1"/>
    <property type="molecule type" value="Genomic_DNA"/>
</dbReference>
<evidence type="ECO:0000256" key="3">
    <source>
        <dbReference type="ARBA" id="ARBA00022679"/>
    </source>
</evidence>
<evidence type="ECO:0000256" key="4">
    <source>
        <dbReference type="ARBA" id="ARBA00022692"/>
    </source>
</evidence>
<dbReference type="AlphaFoldDB" id="A0A2G5UAE8"/>
<dbReference type="Gene3D" id="3.10.100.10">
    <property type="entry name" value="Mannose-Binding Protein A, subunit A"/>
    <property type="match status" value="1"/>
</dbReference>
<dbReference type="Proteomes" id="UP000230233">
    <property type="component" value="Chromosome IV"/>
</dbReference>
<dbReference type="PANTHER" id="PTHR31024">
    <property type="entry name" value="C-TYPE LECTIN"/>
    <property type="match status" value="1"/>
</dbReference>
<dbReference type="GO" id="GO:0045087">
    <property type="term" value="P:innate immune response"/>
    <property type="evidence" value="ECO:0007669"/>
    <property type="project" value="TreeGrafter"/>
</dbReference>
<dbReference type="InterPro" id="IPR016187">
    <property type="entry name" value="CTDL_fold"/>
</dbReference>
<comment type="subcellular location">
    <subcellularLocation>
        <location evidence="1">Membrane</location>
        <topology evidence="1">Multi-pass membrane protein</topology>
    </subcellularLocation>
</comment>
<accession>A0A2G5UAE8</accession>